<feature type="transmembrane region" description="Helical" evidence="1">
    <location>
        <begin position="297"/>
        <end position="315"/>
    </location>
</feature>
<protein>
    <recommendedName>
        <fullName evidence="4">DUF2206 domain-containing protein</fullName>
    </recommendedName>
</protein>
<evidence type="ECO:0000256" key="1">
    <source>
        <dbReference type="SAM" id="Phobius"/>
    </source>
</evidence>
<feature type="transmembrane region" description="Helical" evidence="1">
    <location>
        <begin position="350"/>
        <end position="379"/>
    </location>
</feature>
<feature type="transmembrane region" description="Helical" evidence="1">
    <location>
        <begin position="166"/>
        <end position="186"/>
    </location>
</feature>
<gene>
    <name evidence="2" type="ORF">FFODKBPE_00177</name>
</gene>
<evidence type="ECO:0000313" key="3">
    <source>
        <dbReference type="Proteomes" id="UP000603056"/>
    </source>
</evidence>
<feature type="transmembrane region" description="Helical" evidence="1">
    <location>
        <begin position="459"/>
        <end position="479"/>
    </location>
</feature>
<dbReference type="EMBL" id="CAJHIP010000004">
    <property type="protein sequence ID" value="CAD6491634.1"/>
    <property type="molecule type" value="Genomic_DNA"/>
</dbReference>
<feature type="transmembrane region" description="Helical" evidence="1">
    <location>
        <begin position="68"/>
        <end position="86"/>
    </location>
</feature>
<organism evidence="2 3">
    <name type="scientific">Candidatus Argoarchaeum ethanivorans</name>
    <dbReference type="NCBI Taxonomy" id="2608793"/>
    <lineage>
        <taxon>Archaea</taxon>
        <taxon>Methanobacteriati</taxon>
        <taxon>Methanobacteriota</taxon>
        <taxon>Stenosarchaea group</taxon>
        <taxon>Methanomicrobia</taxon>
        <taxon>Methanosarcinales</taxon>
        <taxon>Methanosarcinales incertae sedis</taxon>
        <taxon>GOM Arc I cluster</taxon>
        <taxon>Candidatus Argoarchaeum</taxon>
    </lineage>
</organism>
<keyword evidence="1" id="KW-1133">Transmembrane helix</keyword>
<proteinExistence type="predicted"/>
<feature type="transmembrane region" description="Helical" evidence="1">
    <location>
        <begin position="507"/>
        <end position="530"/>
    </location>
</feature>
<feature type="transmembrane region" description="Helical" evidence="1">
    <location>
        <begin position="236"/>
        <end position="258"/>
    </location>
</feature>
<feature type="transmembrane region" description="Helical" evidence="1">
    <location>
        <begin position="140"/>
        <end position="160"/>
    </location>
</feature>
<evidence type="ECO:0000313" key="2">
    <source>
        <dbReference type="EMBL" id="CAD6491634.1"/>
    </source>
</evidence>
<feature type="transmembrane region" description="Helical" evidence="1">
    <location>
        <begin position="391"/>
        <end position="408"/>
    </location>
</feature>
<dbReference type="Proteomes" id="UP000603056">
    <property type="component" value="Unassembled WGS sequence"/>
</dbReference>
<feature type="transmembrane region" description="Helical" evidence="1">
    <location>
        <begin position="193"/>
        <end position="216"/>
    </location>
</feature>
<keyword evidence="1" id="KW-0472">Membrane</keyword>
<dbReference type="InterPro" id="IPR018701">
    <property type="entry name" value="DUF2206_membrane"/>
</dbReference>
<name>A0A811T3C1_9EURY</name>
<feature type="transmembrane region" description="Helical" evidence="1">
    <location>
        <begin position="322"/>
        <end position="338"/>
    </location>
</feature>
<accession>A0A811T3C1</accession>
<sequence length="707" mass="80901">MIELPKTIDIKKFFVIILIFLIATNIAVLLNIPFLRQVFGFLFLTILPGVLILEILKLNKMGSTEKFVLSVGLSVSFLMFFGLLVNNLSLYSGYETPLAAIPLLISFNIAFIIFGILGYKINKEPILSLPNLNLSMSEKAFLIVPILFPALSIFGVHVMNTTDNNIILMFLLFLIPIYVLFVCFFNQKFSKRLYPVVIFSISISLLLIFMLRFPHIYGHDVHLEYGYYFQTTLDNLYWGVFGHSTLDACLSISLLPTIFQSIMNLNAQEYLFKCVYVSICSFGPLAVYVISKKYIDELYAFLASFFFISQSTFLVTAGSPRTNVAIFFVALAVMVFFSDKIEPLKRKILFIVFLLSTVVSHYSTTYVFFFIMLEVFIGMEILSKRYTFKKLISLTLVILFFAFIFFWYSQVTETAFNAGVGFIENTLSNLNKFFIGELREEQFKQLAGKELAYPILSKANWVVTWCTFILIGIGVLTMLRRYKEMVSVSNIKHKKPDFLKTKFDMEYLVMTLACAGLLVIMVALPFVSIGYEIHRLYSLVIVILSVCFVMGGIVLAKYTKIKPYLIILLILIPYSMFVTSAMYQIFGADSVTLSSAGKGYDIEYLHDSESCAAKWVKEKTDGDSRINTADYHGTRKLMSQGKIPPGRITHYYFFNHLKIDGHIYLGYNNVVNDKLEEKNELHNMVEYSDNFIEKSKIYDNRGSEVYL</sequence>
<dbReference type="Pfam" id="PF09971">
    <property type="entry name" value="DUF2206"/>
    <property type="match status" value="1"/>
</dbReference>
<dbReference type="AlphaFoldDB" id="A0A811T3C1"/>
<reference evidence="2" key="1">
    <citation type="submission" date="2020-10" db="EMBL/GenBank/DDBJ databases">
        <authorList>
            <person name="Hahn C.J."/>
            <person name="Laso-Perez R."/>
            <person name="Vulcano F."/>
            <person name="Vaziourakis K.-M."/>
            <person name="Stokke R."/>
            <person name="Steen I.H."/>
            <person name="Teske A."/>
            <person name="Boetius A."/>
            <person name="Liebeke M."/>
            <person name="Amann R."/>
            <person name="Knittel K."/>
        </authorList>
    </citation>
    <scope>NUCLEOTIDE SEQUENCE</scope>
    <source>
        <strain evidence="2">Gfbio:e3339647-f889-4370-9287-4fb5cb688e4c:AG394J04_GoMArc1</strain>
    </source>
</reference>
<feature type="transmembrane region" description="Helical" evidence="1">
    <location>
        <begin position="536"/>
        <end position="556"/>
    </location>
</feature>
<feature type="transmembrane region" description="Helical" evidence="1">
    <location>
        <begin position="563"/>
        <end position="586"/>
    </location>
</feature>
<evidence type="ECO:0008006" key="4">
    <source>
        <dbReference type="Google" id="ProtNLM"/>
    </source>
</evidence>
<keyword evidence="1" id="KW-0812">Transmembrane</keyword>
<feature type="transmembrane region" description="Helical" evidence="1">
    <location>
        <begin position="38"/>
        <end position="56"/>
    </location>
</feature>
<comment type="caution">
    <text evidence="2">The sequence shown here is derived from an EMBL/GenBank/DDBJ whole genome shotgun (WGS) entry which is preliminary data.</text>
</comment>
<feature type="transmembrane region" description="Helical" evidence="1">
    <location>
        <begin position="12"/>
        <end position="32"/>
    </location>
</feature>
<feature type="transmembrane region" description="Helical" evidence="1">
    <location>
        <begin position="270"/>
        <end position="291"/>
    </location>
</feature>
<feature type="transmembrane region" description="Helical" evidence="1">
    <location>
        <begin position="98"/>
        <end position="119"/>
    </location>
</feature>